<reference evidence="1 2" key="1">
    <citation type="submission" date="2017-03" db="EMBL/GenBank/DDBJ databases">
        <authorList>
            <person name="Afonso C.L."/>
            <person name="Miller P.J."/>
            <person name="Scott M.A."/>
            <person name="Spackman E."/>
            <person name="Goraichik I."/>
            <person name="Dimitrov K.M."/>
            <person name="Suarez D.L."/>
            <person name="Swayne D.E."/>
        </authorList>
    </citation>
    <scope>NUCLEOTIDE SEQUENCE [LARGE SCALE GENOMIC DNA]</scope>
    <source>
        <strain evidence="1 2">CECT 7745</strain>
    </source>
</reference>
<evidence type="ECO:0000313" key="2">
    <source>
        <dbReference type="Proteomes" id="UP000193224"/>
    </source>
</evidence>
<dbReference type="Pfam" id="PF21813">
    <property type="entry name" value="DUF6882"/>
    <property type="match status" value="1"/>
</dbReference>
<evidence type="ECO:0000313" key="1">
    <source>
        <dbReference type="EMBL" id="SMC10769.1"/>
    </source>
</evidence>
<dbReference type="EMBL" id="FWXB01000001">
    <property type="protein sequence ID" value="SMC10769.1"/>
    <property type="molecule type" value="Genomic_DNA"/>
</dbReference>
<organism evidence="1 2">
    <name type="scientific">Roseovarius aestuarii</name>
    <dbReference type="NCBI Taxonomy" id="475083"/>
    <lineage>
        <taxon>Bacteria</taxon>
        <taxon>Pseudomonadati</taxon>
        <taxon>Pseudomonadota</taxon>
        <taxon>Alphaproteobacteria</taxon>
        <taxon>Rhodobacterales</taxon>
        <taxon>Roseobacteraceae</taxon>
        <taxon>Roseovarius</taxon>
    </lineage>
</organism>
<keyword evidence="2" id="KW-1185">Reference proteome</keyword>
<name>A0A1X7BNB4_9RHOB</name>
<gene>
    <name evidence="1" type="ORF">ROA7745_00576</name>
</gene>
<dbReference type="OrthoDB" id="8439179at2"/>
<dbReference type="AlphaFoldDB" id="A0A1X7BNB4"/>
<dbReference type="InterPro" id="IPR049249">
    <property type="entry name" value="DUF6882"/>
</dbReference>
<sequence>MRDFLTEFVNRKADQGVRSVPKNFKKLTREAKAYVADIKAKNPVPDVTGFELDLETGDLELKCEGEAGLNVIAQVAGTYAEDGSFMWGWGHPSVPPPMQQAAWAAQRYGDRQEIEELLSRGGKATAKQVEEFTAITAYLAHADGVFIGDHGGGGSVCAVWFYPENTKPYE</sequence>
<accession>A0A1X7BNB4</accession>
<dbReference type="Proteomes" id="UP000193224">
    <property type="component" value="Unassembled WGS sequence"/>
</dbReference>
<dbReference type="RefSeq" id="WP_085798698.1">
    <property type="nucleotide sequence ID" value="NZ_FWXB01000001.1"/>
</dbReference>
<proteinExistence type="predicted"/>
<protein>
    <submittedName>
        <fullName evidence="1">Uncharacterized protein</fullName>
    </submittedName>
</protein>